<feature type="region of interest" description="Disordered" evidence="1">
    <location>
        <begin position="1"/>
        <end position="49"/>
    </location>
</feature>
<dbReference type="Proteomes" id="UP000694005">
    <property type="component" value="Chromosome A06"/>
</dbReference>
<feature type="compositionally biased region" description="Basic and acidic residues" evidence="1">
    <location>
        <begin position="12"/>
        <end position="21"/>
    </location>
</feature>
<feature type="non-terminal residue" evidence="2">
    <location>
        <position position="1"/>
    </location>
</feature>
<reference evidence="2 3" key="1">
    <citation type="submission" date="2021-07" db="EMBL/GenBank/DDBJ databases">
        <authorList>
            <consortium name="Genoscope - CEA"/>
            <person name="William W."/>
        </authorList>
    </citation>
    <scope>NUCLEOTIDE SEQUENCE [LARGE SCALE GENOMIC DNA]</scope>
</reference>
<dbReference type="EMBL" id="LS974622">
    <property type="protein sequence ID" value="CAG7868659.1"/>
    <property type="molecule type" value="Genomic_DNA"/>
</dbReference>
<evidence type="ECO:0000313" key="3">
    <source>
        <dbReference type="Proteomes" id="UP000694005"/>
    </source>
</evidence>
<dbReference type="Gramene" id="A06p08990.2_BraZ1">
    <property type="protein sequence ID" value="A06p08990.2_BraZ1.CDS.1"/>
    <property type="gene ID" value="A06g08990.2_BraZ1"/>
</dbReference>
<sequence length="49" mass="5540">PSDLKSNTFIEFPRRSSDPRRRNNPRILIEISTSVDGRDPAAKSQSKQA</sequence>
<name>A0A8D9D6G0_BRACM</name>
<gene>
    <name evidence="2" type="ORF">BRAPAZ1V2_A06P08990.2</name>
</gene>
<dbReference type="AlphaFoldDB" id="A0A8D9D6G0"/>
<evidence type="ECO:0000313" key="2">
    <source>
        <dbReference type="EMBL" id="CAG7868659.1"/>
    </source>
</evidence>
<proteinExistence type="predicted"/>
<organism evidence="2 3">
    <name type="scientific">Brassica campestris</name>
    <name type="common">Field mustard</name>
    <dbReference type="NCBI Taxonomy" id="3711"/>
    <lineage>
        <taxon>Eukaryota</taxon>
        <taxon>Viridiplantae</taxon>
        <taxon>Streptophyta</taxon>
        <taxon>Embryophyta</taxon>
        <taxon>Tracheophyta</taxon>
        <taxon>Spermatophyta</taxon>
        <taxon>Magnoliopsida</taxon>
        <taxon>eudicotyledons</taxon>
        <taxon>Gunneridae</taxon>
        <taxon>Pentapetalae</taxon>
        <taxon>rosids</taxon>
        <taxon>malvids</taxon>
        <taxon>Brassicales</taxon>
        <taxon>Brassicaceae</taxon>
        <taxon>Brassiceae</taxon>
        <taxon>Brassica</taxon>
    </lineage>
</organism>
<evidence type="ECO:0000256" key="1">
    <source>
        <dbReference type="SAM" id="MobiDB-lite"/>
    </source>
</evidence>
<protein>
    <submittedName>
        <fullName evidence="2">Uncharacterized protein</fullName>
    </submittedName>
</protein>
<accession>A0A8D9D6G0</accession>